<evidence type="ECO:0000313" key="1">
    <source>
        <dbReference type="EMBL" id="KAJ3646668.1"/>
    </source>
</evidence>
<sequence>MYFLITRIYTIMYKTIPGQLHWVFSTFAGLDLVTEFNSRCLDYTNCSRRWFPFKQPAVLLETPTSPLLDFSGAPIRDFRFQAFLRPPSPTMSHRRCTYENP</sequence>
<evidence type="ECO:0000313" key="2">
    <source>
        <dbReference type="Proteomes" id="UP001168821"/>
    </source>
</evidence>
<name>A0AA38HZY0_9CUCU</name>
<gene>
    <name evidence="1" type="ORF">Zmor_024244</name>
</gene>
<comment type="caution">
    <text evidence="1">The sequence shown here is derived from an EMBL/GenBank/DDBJ whole genome shotgun (WGS) entry which is preliminary data.</text>
</comment>
<protein>
    <submittedName>
        <fullName evidence="1">Uncharacterized protein</fullName>
    </submittedName>
</protein>
<dbReference type="AlphaFoldDB" id="A0AA38HZY0"/>
<reference evidence="1" key="1">
    <citation type="journal article" date="2023" name="G3 (Bethesda)">
        <title>Whole genome assemblies of Zophobas morio and Tenebrio molitor.</title>
        <authorList>
            <person name="Kaur S."/>
            <person name="Stinson S.A."/>
            <person name="diCenzo G.C."/>
        </authorList>
    </citation>
    <scope>NUCLEOTIDE SEQUENCE</scope>
    <source>
        <strain evidence="1">QUZm001</strain>
    </source>
</reference>
<dbReference type="EMBL" id="JALNTZ010000007">
    <property type="protein sequence ID" value="KAJ3646668.1"/>
    <property type="molecule type" value="Genomic_DNA"/>
</dbReference>
<organism evidence="1 2">
    <name type="scientific">Zophobas morio</name>
    <dbReference type="NCBI Taxonomy" id="2755281"/>
    <lineage>
        <taxon>Eukaryota</taxon>
        <taxon>Metazoa</taxon>
        <taxon>Ecdysozoa</taxon>
        <taxon>Arthropoda</taxon>
        <taxon>Hexapoda</taxon>
        <taxon>Insecta</taxon>
        <taxon>Pterygota</taxon>
        <taxon>Neoptera</taxon>
        <taxon>Endopterygota</taxon>
        <taxon>Coleoptera</taxon>
        <taxon>Polyphaga</taxon>
        <taxon>Cucujiformia</taxon>
        <taxon>Tenebrionidae</taxon>
        <taxon>Zophobas</taxon>
    </lineage>
</organism>
<keyword evidence="2" id="KW-1185">Reference proteome</keyword>
<dbReference type="Proteomes" id="UP001168821">
    <property type="component" value="Unassembled WGS sequence"/>
</dbReference>
<accession>A0AA38HZY0</accession>
<proteinExistence type="predicted"/>